<reference evidence="4 5" key="1">
    <citation type="submission" date="2021-03" db="EMBL/GenBank/DDBJ databases">
        <title>Sequencing the genomes of 1000 actinobacteria strains.</title>
        <authorList>
            <person name="Klenk H.-P."/>
        </authorList>
    </citation>
    <scope>NUCLEOTIDE SEQUENCE [LARGE SCALE GENOMIC DNA]</scope>
    <source>
        <strain evidence="4 5">DSM 44580</strain>
    </source>
</reference>
<feature type="transmembrane region" description="Helical" evidence="2">
    <location>
        <begin position="90"/>
        <end position="108"/>
    </location>
</feature>
<feature type="compositionally biased region" description="Gly residues" evidence="1">
    <location>
        <begin position="255"/>
        <end position="265"/>
    </location>
</feature>
<keyword evidence="2" id="KW-0812">Transmembrane</keyword>
<feature type="compositionally biased region" description="Low complexity" evidence="1">
    <location>
        <begin position="153"/>
        <end position="170"/>
    </location>
</feature>
<gene>
    <name evidence="4" type="ORF">JOF53_005283</name>
</gene>
<feature type="compositionally biased region" description="Gly residues" evidence="1">
    <location>
        <begin position="219"/>
        <end position="237"/>
    </location>
</feature>
<feature type="compositionally biased region" description="Low complexity" evidence="1">
    <location>
        <begin position="238"/>
        <end position="248"/>
    </location>
</feature>
<keyword evidence="2" id="KW-1133">Transmembrane helix</keyword>
<evidence type="ECO:0000313" key="5">
    <source>
        <dbReference type="Proteomes" id="UP001519363"/>
    </source>
</evidence>
<dbReference type="Pfam" id="PF20177">
    <property type="entry name" value="DUF6542"/>
    <property type="match status" value="1"/>
</dbReference>
<dbReference type="InterPro" id="IPR046672">
    <property type="entry name" value="DUF6542"/>
</dbReference>
<evidence type="ECO:0000313" key="4">
    <source>
        <dbReference type="EMBL" id="MBP2476411.1"/>
    </source>
</evidence>
<organism evidence="4 5">
    <name type="scientific">Crossiella equi</name>
    <dbReference type="NCBI Taxonomy" id="130796"/>
    <lineage>
        <taxon>Bacteria</taxon>
        <taxon>Bacillati</taxon>
        <taxon>Actinomycetota</taxon>
        <taxon>Actinomycetes</taxon>
        <taxon>Pseudonocardiales</taxon>
        <taxon>Pseudonocardiaceae</taxon>
        <taxon>Crossiella</taxon>
    </lineage>
</organism>
<accession>A0ABS5AIM1</accession>
<feature type="transmembrane region" description="Helical" evidence="2">
    <location>
        <begin position="58"/>
        <end position="78"/>
    </location>
</feature>
<dbReference type="EMBL" id="JAGIOO010000001">
    <property type="protein sequence ID" value="MBP2476411.1"/>
    <property type="molecule type" value="Genomic_DNA"/>
</dbReference>
<dbReference type="Proteomes" id="UP001519363">
    <property type="component" value="Unassembled WGS sequence"/>
</dbReference>
<feature type="region of interest" description="Disordered" evidence="1">
    <location>
        <begin position="153"/>
        <end position="283"/>
    </location>
</feature>
<feature type="transmembrane region" description="Helical" evidence="2">
    <location>
        <begin position="32"/>
        <end position="52"/>
    </location>
</feature>
<feature type="transmembrane region" description="Helical" evidence="2">
    <location>
        <begin position="128"/>
        <end position="149"/>
    </location>
</feature>
<evidence type="ECO:0000256" key="2">
    <source>
        <dbReference type="SAM" id="Phobius"/>
    </source>
</evidence>
<sequence>MTTTRDRRSDVEQDRAESDWANLSLLGPVRGAPWWAATLVAFGVTLVAAFLGRGADGTLGFLFQAGYFLGCVAAVCWVQRRSLFGPMVQPPLIAVIVIPTVALLTSNAPDSGGMTARALLVAQPLVTAFPVMAITTAATVIVGVVRLFLQRRPAPAATPARTAKPSPRAAAEPRYDDDYDEPPVRRPARPAPESQRSGGRPPAPRQQAGRPAQPRDGGQPRGGAAGGQRGGPAGGGRPARPAQGGQPRQQPPPQRGGGTPRGGGQPRQQPPPPRRRPPRDDDY</sequence>
<keyword evidence="5" id="KW-1185">Reference proteome</keyword>
<feature type="domain" description="DUF6542" evidence="3">
    <location>
        <begin position="31"/>
        <end position="152"/>
    </location>
</feature>
<dbReference type="RefSeq" id="WP_209707294.1">
    <property type="nucleotide sequence ID" value="NZ_JAGIOO010000001.1"/>
</dbReference>
<evidence type="ECO:0000256" key="1">
    <source>
        <dbReference type="SAM" id="MobiDB-lite"/>
    </source>
</evidence>
<protein>
    <recommendedName>
        <fullName evidence="3">DUF6542 domain-containing protein</fullName>
    </recommendedName>
</protein>
<comment type="caution">
    <text evidence="4">The sequence shown here is derived from an EMBL/GenBank/DDBJ whole genome shotgun (WGS) entry which is preliminary data.</text>
</comment>
<keyword evidence="2" id="KW-0472">Membrane</keyword>
<feature type="compositionally biased region" description="Low complexity" evidence="1">
    <location>
        <begin position="205"/>
        <end position="217"/>
    </location>
</feature>
<evidence type="ECO:0000259" key="3">
    <source>
        <dbReference type="Pfam" id="PF20177"/>
    </source>
</evidence>
<name>A0ABS5AIM1_9PSEU</name>
<proteinExistence type="predicted"/>